<dbReference type="Gene3D" id="1.10.510.40">
    <property type="match status" value="1"/>
</dbReference>
<dbReference type="InterPro" id="IPR022770">
    <property type="entry name" value="IucA/IucC-like_C"/>
</dbReference>
<dbReference type="InterPro" id="IPR037455">
    <property type="entry name" value="LucA/IucC-like"/>
</dbReference>
<evidence type="ECO:0000313" key="4">
    <source>
        <dbReference type="EMBL" id="GGC04601.1"/>
    </source>
</evidence>
<dbReference type="PANTHER" id="PTHR34384">
    <property type="entry name" value="L-2,3-DIAMINOPROPANOATE--CITRATE LIGASE"/>
    <property type="match status" value="1"/>
</dbReference>
<evidence type="ECO:0000259" key="2">
    <source>
        <dbReference type="Pfam" id="PF04183"/>
    </source>
</evidence>
<dbReference type="Gene3D" id="2.30.30.1240">
    <property type="entry name" value="AscD, thumb domain, four stranded beta-sheet"/>
    <property type="match status" value="1"/>
</dbReference>
<dbReference type="InterPro" id="IPR043032">
    <property type="entry name" value="PvsD/AcsD-like_thumb_helix"/>
</dbReference>
<comment type="similarity">
    <text evidence="1">Belongs to the IucA/IucC family.</text>
</comment>
<reference evidence="5" key="1">
    <citation type="journal article" date="2019" name="Int. J. Syst. Evol. Microbiol.">
        <title>The Global Catalogue of Microorganisms (GCM) 10K type strain sequencing project: providing services to taxonomists for standard genome sequencing and annotation.</title>
        <authorList>
            <consortium name="The Broad Institute Genomics Platform"/>
            <consortium name="The Broad Institute Genome Sequencing Center for Infectious Disease"/>
            <person name="Wu L."/>
            <person name="Ma J."/>
        </authorList>
    </citation>
    <scope>NUCLEOTIDE SEQUENCE [LARGE SCALE GENOMIC DNA]</scope>
    <source>
        <strain evidence="5">CGMCC 1.15341</strain>
    </source>
</reference>
<name>A0ABQ1KM49_9GAMM</name>
<evidence type="ECO:0000259" key="3">
    <source>
        <dbReference type="Pfam" id="PF06276"/>
    </source>
</evidence>
<organism evidence="4 5">
    <name type="scientific">Marinobacterium zhoushanense</name>
    <dbReference type="NCBI Taxonomy" id="1679163"/>
    <lineage>
        <taxon>Bacteria</taxon>
        <taxon>Pseudomonadati</taxon>
        <taxon>Pseudomonadota</taxon>
        <taxon>Gammaproteobacteria</taxon>
        <taxon>Oceanospirillales</taxon>
        <taxon>Oceanospirillaceae</taxon>
        <taxon>Marinobacterium</taxon>
    </lineage>
</organism>
<dbReference type="Pfam" id="PF04183">
    <property type="entry name" value="IucA_IucC"/>
    <property type="match status" value="1"/>
</dbReference>
<dbReference type="EMBL" id="BMIJ01000007">
    <property type="protein sequence ID" value="GGC04601.1"/>
    <property type="molecule type" value="Genomic_DNA"/>
</dbReference>
<dbReference type="InterPro" id="IPR007310">
    <property type="entry name" value="Aerobactin_biosyn_IucA/IucC_N"/>
</dbReference>
<feature type="domain" description="Aerobactin siderophore biosynthesis IucA/IucC N-terminal" evidence="2">
    <location>
        <begin position="178"/>
        <end position="409"/>
    </location>
</feature>
<protein>
    <submittedName>
        <fullName evidence="4">Aconitase</fullName>
    </submittedName>
</protein>
<proteinExistence type="inferred from homology"/>
<comment type="caution">
    <text evidence="4">The sequence shown here is derived from an EMBL/GenBank/DDBJ whole genome shotgun (WGS) entry which is preliminary data.</text>
</comment>
<dbReference type="Gene3D" id="1.10.150.640">
    <property type="entry name" value="AcsD, thumb domain, helical bundle"/>
    <property type="match status" value="1"/>
</dbReference>
<evidence type="ECO:0000313" key="5">
    <source>
        <dbReference type="Proteomes" id="UP000629025"/>
    </source>
</evidence>
<dbReference type="RefSeq" id="WP_188750425.1">
    <property type="nucleotide sequence ID" value="NZ_BMIJ01000007.1"/>
</dbReference>
<accession>A0ABQ1KM49</accession>
<dbReference type="Proteomes" id="UP000629025">
    <property type="component" value="Unassembled WGS sequence"/>
</dbReference>
<feature type="domain" description="Aerobactin siderophore biosynthesis IucA/IucC-like C-terminal" evidence="3">
    <location>
        <begin position="425"/>
        <end position="586"/>
    </location>
</feature>
<dbReference type="PANTHER" id="PTHR34384:SF5">
    <property type="entry name" value="L-2,3-DIAMINOPROPANOATE--CITRATE LIGASE"/>
    <property type="match status" value="1"/>
</dbReference>
<dbReference type="InterPro" id="IPR043033">
    <property type="entry name" value="PvsD/AcsD-like_thumb_beta"/>
</dbReference>
<evidence type="ECO:0000256" key="1">
    <source>
        <dbReference type="ARBA" id="ARBA00007832"/>
    </source>
</evidence>
<keyword evidence="5" id="KW-1185">Reference proteome</keyword>
<sequence length="608" mass="67974">MNAPNLSLQRLVPSSDTTTAQARAEAEAERSCIRNLLNCYLREVARPRGHLHEQPAPELRQTLPLGWRHSHSLRHWLMLQLPHTGRQLMIAVSRPSTTGNYRYALPVLARHIDGGPAAWQPIGALQLARALIDDLSRAEGVAFNLELLQQIEQSLAVTRDILADTAHRAELHDADELYRYSEQSLAFGHPFHPAPKCRQWGEPVNEADYAPEYRGTLQLHWFGVAAALLRVETVAPLTPEQLLADIAQDAPPSKRVAIPVHPMQARYLLGLPAIRRALAEGLIEDLGQGGEPYAPTASVRTLYHPQRRWFLKGSLNIRITNCVRKNAIYELESALAIQRRLQPLQAELSERFPGFRLLGEPGFLTLELPDCDADSDKAVQEGFGLIVRENVHAALVRGEQAILAGALFQEGAPLANRLPVADPRLWLRGYAEALIPPMLDAFFRHGLIFEPHLQNTLICLHKGYPSGVAVRDFEGVKLVEEQWPPERTADLGPRARQSVLYSEAQGWNRVRYCLFINNLAEAVHYLCNDSAQLEAELWRTIAQVIRGYRDQCDLPRAHALLDPLLDGEPLPSKTNLLVRFHKHADRLAGYVPVASPFDAKPVKPETGV</sequence>
<dbReference type="Pfam" id="PF06276">
    <property type="entry name" value="FhuF"/>
    <property type="match status" value="1"/>
</dbReference>
<gene>
    <name evidence="4" type="ORF">GCM10011352_33490</name>
</gene>